<comment type="function">
    <text evidence="17">Catalyzes the specific phosphorylation of the 3-hydroxyl group of shikimic acid using ATP as a cosubstrate.</text>
</comment>
<feature type="binding site" evidence="18">
    <location>
        <position position="386"/>
    </location>
    <ligand>
        <name>NAD(+)</name>
        <dbReference type="ChEBI" id="CHEBI:57540"/>
    </ligand>
</feature>
<evidence type="ECO:0000256" key="17">
    <source>
        <dbReference type="HAMAP-Rule" id="MF_00109"/>
    </source>
</evidence>
<keyword evidence="12 18" id="KW-0520">NAD</keyword>
<keyword evidence="18" id="KW-0479">Metal-binding</keyword>
<dbReference type="HAMAP" id="MF_00110">
    <property type="entry name" value="DHQ_synthase"/>
    <property type="match status" value="1"/>
</dbReference>
<feature type="binding site" evidence="18">
    <location>
        <position position="500"/>
    </location>
    <ligand>
        <name>Zn(2+)</name>
        <dbReference type="ChEBI" id="CHEBI:29105"/>
    </ligand>
</feature>
<dbReference type="InterPro" id="IPR050071">
    <property type="entry name" value="Dehydroquinate_synthase"/>
</dbReference>
<dbReference type="CDD" id="cd00464">
    <property type="entry name" value="SK"/>
    <property type="match status" value="1"/>
</dbReference>
<dbReference type="EMBL" id="JAZHYN010000023">
    <property type="protein sequence ID" value="MEF3366724.1"/>
    <property type="molecule type" value="Genomic_DNA"/>
</dbReference>
<evidence type="ECO:0000256" key="3">
    <source>
        <dbReference type="ARBA" id="ARBA00003485"/>
    </source>
</evidence>
<keyword evidence="18" id="KW-0862">Zinc</keyword>
<dbReference type="GO" id="GO:0003856">
    <property type="term" value="F:3-dehydroquinate synthase activity"/>
    <property type="evidence" value="ECO:0007669"/>
    <property type="project" value="UniProtKB-EC"/>
</dbReference>
<dbReference type="EC" id="4.2.3.4" evidence="18"/>
<dbReference type="InterPro" id="IPR016037">
    <property type="entry name" value="DHQ_synth_AroB"/>
</dbReference>
<keyword evidence="18" id="KW-0170">Cobalt</keyword>
<comment type="similarity">
    <text evidence="18">Belongs to the sugar phosphate cyclases superfamily. Dehydroquinate synthase family.</text>
</comment>
<dbReference type="NCBIfam" id="NF010552">
    <property type="entry name" value="PRK13946.1"/>
    <property type="match status" value="1"/>
</dbReference>
<comment type="cofactor">
    <cofactor evidence="18">
        <name>Co(2+)</name>
        <dbReference type="ChEBI" id="CHEBI:48828"/>
    </cofactor>
    <cofactor evidence="18">
        <name>Zn(2+)</name>
        <dbReference type="ChEBI" id="CHEBI:29105"/>
    </cofactor>
    <text evidence="18">Binds 1 divalent metal cation per subunit. Can use either Co(2+) or Zn(2+).</text>
</comment>
<feature type="domain" description="3-dehydroquinate synthase N-terminal" evidence="19">
    <location>
        <begin position="302"/>
        <end position="414"/>
    </location>
</feature>
<dbReference type="Proteomes" id="UP001350748">
    <property type="component" value="Unassembled WGS sequence"/>
</dbReference>
<evidence type="ECO:0000313" key="21">
    <source>
        <dbReference type="EMBL" id="MEF3366724.1"/>
    </source>
</evidence>
<dbReference type="SUPFAM" id="SSF56796">
    <property type="entry name" value="Dehydroquinate synthase-like"/>
    <property type="match status" value="1"/>
</dbReference>
<dbReference type="Gene3D" id="3.40.50.300">
    <property type="entry name" value="P-loop containing nucleotide triphosphate hydrolases"/>
    <property type="match status" value="1"/>
</dbReference>
<dbReference type="NCBIfam" id="TIGR01357">
    <property type="entry name" value="aroB"/>
    <property type="match status" value="1"/>
</dbReference>
<dbReference type="CDD" id="cd08195">
    <property type="entry name" value="DHQS"/>
    <property type="match status" value="1"/>
</dbReference>
<dbReference type="Gene3D" id="3.40.50.1970">
    <property type="match status" value="1"/>
</dbReference>
<evidence type="ECO:0000256" key="15">
    <source>
        <dbReference type="ARBA" id="ARBA00023268"/>
    </source>
</evidence>
<dbReference type="RefSeq" id="WP_332081745.1">
    <property type="nucleotide sequence ID" value="NZ_JAZHYN010000023.1"/>
</dbReference>
<proteinExistence type="inferred from homology"/>
<comment type="subcellular location">
    <subcellularLocation>
        <location evidence="18">Cytoplasm</location>
    </subcellularLocation>
</comment>
<feature type="binding site" evidence="18">
    <location>
        <begin position="364"/>
        <end position="365"/>
    </location>
    <ligand>
        <name>NAD(+)</name>
        <dbReference type="ChEBI" id="CHEBI:57540"/>
    </ligand>
</feature>
<keyword evidence="10 17" id="KW-0418">Kinase</keyword>
<evidence type="ECO:0000256" key="13">
    <source>
        <dbReference type="ARBA" id="ARBA00023141"/>
    </source>
</evidence>
<evidence type="ECO:0000313" key="22">
    <source>
        <dbReference type="Proteomes" id="UP001350748"/>
    </source>
</evidence>
<dbReference type="PANTHER" id="PTHR43622:SF7">
    <property type="entry name" value="3-DEHYDROQUINATE SYNTHASE, CHLOROPLASTIC"/>
    <property type="match status" value="1"/>
</dbReference>
<keyword evidence="11 17" id="KW-0067">ATP-binding</keyword>
<feature type="binding site" evidence="18">
    <location>
        <position position="481"/>
    </location>
    <ligand>
        <name>Zn(2+)</name>
        <dbReference type="ChEBI" id="CHEBI:29105"/>
    </ligand>
</feature>
<dbReference type="HAMAP" id="MF_00109">
    <property type="entry name" value="Shikimate_kinase"/>
    <property type="match status" value="1"/>
</dbReference>
<feature type="binding site" evidence="17">
    <location>
        <position position="147"/>
    </location>
    <ligand>
        <name>ATP</name>
        <dbReference type="ChEBI" id="CHEBI:30616"/>
    </ligand>
</feature>
<keyword evidence="15" id="KW-0511">Multifunctional enzyme</keyword>
<dbReference type="Pfam" id="PF01761">
    <property type="entry name" value="DHQ_synthase"/>
    <property type="match status" value="1"/>
</dbReference>
<comment type="similarity">
    <text evidence="17">Belongs to the shikimate kinase family.</text>
</comment>
<keyword evidence="14 18" id="KW-0456">Lyase</keyword>
<feature type="binding site" evidence="17">
    <location>
        <position position="109"/>
    </location>
    <ligand>
        <name>substrate</name>
    </ligand>
</feature>
<comment type="catalytic activity">
    <reaction evidence="16 17">
        <text>shikimate + ATP = 3-phosphoshikimate + ADP + H(+)</text>
        <dbReference type="Rhea" id="RHEA:13121"/>
        <dbReference type="ChEBI" id="CHEBI:15378"/>
        <dbReference type="ChEBI" id="CHEBI:30616"/>
        <dbReference type="ChEBI" id="CHEBI:36208"/>
        <dbReference type="ChEBI" id="CHEBI:145989"/>
        <dbReference type="ChEBI" id="CHEBI:456216"/>
        <dbReference type="EC" id="2.7.1.71"/>
    </reaction>
</comment>
<dbReference type="InterPro" id="IPR056179">
    <property type="entry name" value="DHQS_C"/>
</dbReference>
<dbReference type="InterPro" id="IPR023000">
    <property type="entry name" value="Shikimate_kinase_CS"/>
</dbReference>
<dbReference type="EC" id="2.7.1.71" evidence="17"/>
<feature type="binding site" evidence="17">
    <location>
        <position position="87"/>
    </location>
    <ligand>
        <name>substrate</name>
    </ligand>
</feature>
<dbReference type="InterPro" id="IPR027417">
    <property type="entry name" value="P-loop_NTPase"/>
</dbReference>
<evidence type="ECO:0000256" key="16">
    <source>
        <dbReference type="ARBA" id="ARBA00048567"/>
    </source>
</evidence>
<comment type="cofactor">
    <cofactor evidence="2 18">
        <name>NAD(+)</name>
        <dbReference type="ChEBI" id="CHEBI:57540"/>
    </cofactor>
</comment>
<evidence type="ECO:0000256" key="4">
    <source>
        <dbReference type="ARBA" id="ARBA00004661"/>
    </source>
</evidence>
<keyword evidence="7 18" id="KW-0028">Amino-acid biosynthesis</keyword>
<dbReference type="PROSITE" id="PS01128">
    <property type="entry name" value="SHIKIMATE_KINASE"/>
    <property type="match status" value="1"/>
</dbReference>
<evidence type="ECO:0000256" key="11">
    <source>
        <dbReference type="ARBA" id="ARBA00022840"/>
    </source>
</evidence>
<keyword evidence="9 18" id="KW-0547">Nucleotide-binding</keyword>
<dbReference type="InterPro" id="IPR000623">
    <property type="entry name" value="Shikimate_kinase/TSH1"/>
</dbReference>
<feature type="binding site" evidence="17">
    <location>
        <position position="166"/>
    </location>
    <ligand>
        <name>substrate</name>
    </ligand>
</feature>
<feature type="binding site" evidence="17">
    <location>
        <begin position="41"/>
        <end position="46"/>
    </location>
    <ligand>
        <name>ATP</name>
        <dbReference type="ChEBI" id="CHEBI:30616"/>
    </ligand>
</feature>
<dbReference type="SUPFAM" id="SSF52540">
    <property type="entry name" value="P-loop containing nucleoside triphosphate hydrolases"/>
    <property type="match status" value="1"/>
</dbReference>
<keyword evidence="22" id="KW-1185">Reference proteome</keyword>
<feature type="domain" description="3-dehydroquinate synthase C-terminal" evidence="20">
    <location>
        <begin position="416"/>
        <end position="565"/>
    </location>
</feature>
<comment type="function">
    <text evidence="3 18">Catalyzes the conversion of 3-deoxy-D-arabino-heptulosonate 7-phosphate (DAHP) to dehydroquinate (DHQ).</text>
</comment>
<evidence type="ECO:0000256" key="14">
    <source>
        <dbReference type="ARBA" id="ARBA00023239"/>
    </source>
</evidence>
<comment type="caution">
    <text evidence="21">The sequence shown here is derived from an EMBL/GenBank/DDBJ whole genome shotgun (WGS) entry which is preliminary data.</text>
</comment>
<keyword evidence="17" id="KW-0460">Magnesium</keyword>
<evidence type="ECO:0000256" key="6">
    <source>
        <dbReference type="ARBA" id="ARBA00022490"/>
    </source>
</evidence>
<comment type="catalytic activity">
    <reaction evidence="1 18">
        <text>7-phospho-2-dehydro-3-deoxy-D-arabino-heptonate = 3-dehydroquinate + phosphate</text>
        <dbReference type="Rhea" id="RHEA:21968"/>
        <dbReference type="ChEBI" id="CHEBI:32364"/>
        <dbReference type="ChEBI" id="CHEBI:43474"/>
        <dbReference type="ChEBI" id="CHEBI:58394"/>
        <dbReference type="EC" id="4.2.3.4"/>
    </reaction>
</comment>
<evidence type="ECO:0000256" key="2">
    <source>
        <dbReference type="ARBA" id="ARBA00001911"/>
    </source>
</evidence>
<feature type="binding site" evidence="17">
    <location>
        <position position="45"/>
    </location>
    <ligand>
        <name>Mg(2+)</name>
        <dbReference type="ChEBI" id="CHEBI:18420"/>
    </ligand>
</feature>
<comment type="subunit">
    <text evidence="17">Monomer.</text>
</comment>
<dbReference type="InterPro" id="IPR030960">
    <property type="entry name" value="DHQS/DOIS_N"/>
</dbReference>
<dbReference type="PANTHER" id="PTHR43622">
    <property type="entry name" value="3-DEHYDROQUINATE SYNTHASE"/>
    <property type="match status" value="1"/>
</dbReference>
<accession>A0ABU7XH52</accession>
<comment type="caution">
    <text evidence="18">Lacks conserved residue(s) required for the propagation of feature annotation.</text>
</comment>
<comment type="pathway">
    <text evidence="5 17">Metabolic intermediate biosynthesis; chorismate biosynthesis; chorismate from D-erythrose 4-phosphate and phosphoenolpyruvate: step 5/7.</text>
</comment>
<keyword evidence="8 17" id="KW-0808">Transferase</keyword>
<reference evidence="21 22" key="1">
    <citation type="submission" date="2024-02" db="EMBL/GenBank/DDBJ databases">
        <authorList>
            <person name="Grouzdev D."/>
        </authorList>
    </citation>
    <scope>NUCLEOTIDE SEQUENCE [LARGE SCALE GENOMIC DNA]</scope>
    <source>
        <strain evidence="21 22">9N</strain>
    </source>
</reference>
<evidence type="ECO:0000256" key="8">
    <source>
        <dbReference type="ARBA" id="ARBA00022679"/>
    </source>
</evidence>
<dbReference type="Pfam" id="PF24621">
    <property type="entry name" value="DHQS_C"/>
    <property type="match status" value="1"/>
</dbReference>
<organism evidence="21 22">
    <name type="scientific">Methylocystis borbori</name>
    <dbReference type="NCBI Taxonomy" id="3118750"/>
    <lineage>
        <taxon>Bacteria</taxon>
        <taxon>Pseudomonadati</taxon>
        <taxon>Pseudomonadota</taxon>
        <taxon>Alphaproteobacteria</taxon>
        <taxon>Hyphomicrobiales</taxon>
        <taxon>Methylocystaceae</taxon>
        <taxon>Methylocystis</taxon>
    </lineage>
</organism>
<feature type="binding site" evidence="18">
    <location>
        <position position="419"/>
    </location>
    <ligand>
        <name>Zn(2+)</name>
        <dbReference type="ChEBI" id="CHEBI:29105"/>
    </ligand>
</feature>
<dbReference type="Gene3D" id="1.20.1090.10">
    <property type="entry name" value="Dehydroquinate synthase-like - alpha domain"/>
    <property type="match status" value="1"/>
</dbReference>
<protein>
    <recommendedName>
        <fullName evidence="17 18">Multifunctional fusion protein</fullName>
    </recommendedName>
    <domain>
        <recommendedName>
            <fullName evidence="17">Shikimate kinase</fullName>
            <shortName evidence="17">SK</shortName>
            <ecNumber evidence="17">2.7.1.71</ecNumber>
        </recommendedName>
    </domain>
    <domain>
        <recommendedName>
            <fullName evidence="18">3-dehydroquinate synthase</fullName>
            <shortName evidence="18">DHQS</shortName>
            <ecNumber evidence="18">4.2.3.4</ecNumber>
        </recommendedName>
    </domain>
</protein>
<feature type="binding site" evidence="18">
    <location>
        <begin position="340"/>
        <end position="344"/>
    </location>
    <ligand>
        <name>NAD(+)</name>
        <dbReference type="ChEBI" id="CHEBI:57540"/>
    </ligand>
</feature>
<comment type="pathway">
    <text evidence="4 18">Metabolic intermediate biosynthesis; chorismate biosynthesis; chorismate from D-erythrose 4-phosphate and phosphoenolpyruvate: step 2/7.</text>
</comment>
<evidence type="ECO:0000256" key="12">
    <source>
        <dbReference type="ARBA" id="ARBA00023027"/>
    </source>
</evidence>
<name>A0ABU7XH52_9HYPH</name>
<evidence type="ECO:0000259" key="19">
    <source>
        <dbReference type="Pfam" id="PF01761"/>
    </source>
</evidence>
<gene>
    <name evidence="18 21" type="primary">aroB</name>
    <name evidence="17" type="synonym">aroK</name>
    <name evidence="21" type="ORF">V3H18_09285</name>
</gene>
<feature type="binding site" evidence="18">
    <location>
        <position position="377"/>
    </location>
    <ligand>
        <name>NAD(+)</name>
        <dbReference type="ChEBI" id="CHEBI:57540"/>
    </ligand>
</feature>
<evidence type="ECO:0000256" key="9">
    <source>
        <dbReference type="ARBA" id="ARBA00022741"/>
    </source>
</evidence>
<dbReference type="PRINTS" id="PR01100">
    <property type="entry name" value="SHIKIMTKNASE"/>
</dbReference>
<evidence type="ECO:0000256" key="5">
    <source>
        <dbReference type="ARBA" id="ARBA00004842"/>
    </source>
</evidence>
<dbReference type="Pfam" id="PF01202">
    <property type="entry name" value="SKI"/>
    <property type="match status" value="1"/>
</dbReference>
<keyword evidence="13 18" id="KW-0057">Aromatic amino acid biosynthesis</keyword>
<dbReference type="InterPro" id="IPR031322">
    <property type="entry name" value="Shikimate/glucono_kinase"/>
</dbReference>
<comment type="cofactor">
    <cofactor evidence="17">
        <name>Mg(2+)</name>
        <dbReference type="ChEBI" id="CHEBI:18420"/>
    </cofactor>
    <text evidence="17">Binds 1 Mg(2+) ion per subunit.</text>
</comment>
<evidence type="ECO:0000256" key="10">
    <source>
        <dbReference type="ARBA" id="ARBA00022777"/>
    </source>
</evidence>
<feature type="binding site" evidence="17">
    <location>
        <position position="63"/>
    </location>
    <ligand>
        <name>substrate</name>
    </ligand>
</feature>
<evidence type="ECO:0000256" key="1">
    <source>
        <dbReference type="ARBA" id="ARBA00001393"/>
    </source>
</evidence>
<evidence type="ECO:0000259" key="20">
    <source>
        <dbReference type="Pfam" id="PF24621"/>
    </source>
</evidence>
<evidence type="ECO:0000256" key="18">
    <source>
        <dbReference type="HAMAP-Rule" id="MF_00110"/>
    </source>
</evidence>
<sequence>MTRAQQLGATLPAPQAPNEERVSAVRAALGGRVIVLVGMMGSGKSAIGQRLAARLGLPFIDADAEIVAAAAMPIAEIFAKYGERYFRDGERRVIMRLLNGGPMVLATGGGAFLDPRTRERVSERGVSIWLDADLKTLIKRVRRKNDRPLLRTENPEETLRQLLEARGPIYELADLRVESRDVSQDAMVSETLAALADGLPRLEELRRAALNKGFAKAMTHLHLFRPQSDQDATHQEIVRVALGGRSYDIVIGAGLLQKAGEHIARIAPGASCAIVTDENVARLHLPTVELSLKEAGLRSTTIVVPPGEASKSLAVYGRVCDEALAAKIERRDLIIALGGGVVGDLAGFVAASLRRGSRFVQIPTTLLSQVDSSVGGKTGINSSHGKNLIGAFHQPALVLADVDVLQTLPLREFRAGYAEVVKYGLIGDKRFFEWLEADAEAVFNSRSEQICAIAVSCETKATIVARDETEQGDRALLNLGHTFGHALERLTNYDSIRLVHGEGVAIGMVCAARFSARLGFCTPAVAERVERHLAGVGLPTRIRDIPDWSADAQAILDAMYQDKKVERGALTFILMRGIGEAFIAKSIAADEVLKFLEDELTRT</sequence>
<evidence type="ECO:0000256" key="7">
    <source>
        <dbReference type="ARBA" id="ARBA00022605"/>
    </source>
</evidence>
<keyword evidence="6 18" id="KW-0963">Cytoplasm</keyword>